<dbReference type="OrthoDB" id="10646320at2759"/>
<feature type="domain" description="Immunoglobulin" evidence="2">
    <location>
        <begin position="39"/>
        <end position="141"/>
    </location>
</feature>
<evidence type="ECO:0000256" key="1">
    <source>
        <dbReference type="SAM" id="SignalP"/>
    </source>
</evidence>
<feature type="chain" id="PRO_5013546672" description="Immunoglobulin domain-containing protein" evidence="1">
    <location>
        <begin position="17"/>
        <end position="354"/>
    </location>
</feature>
<feature type="domain" description="Immunoglobulin" evidence="2">
    <location>
        <begin position="259"/>
        <end position="352"/>
    </location>
</feature>
<reference evidence="3" key="1">
    <citation type="journal article" date="2017" name="PLoS Biol.">
        <title>The sea cucumber genome provides insights into morphological evolution and visceral regeneration.</title>
        <authorList>
            <person name="Zhang X."/>
            <person name="Sun L."/>
            <person name="Yuan J."/>
            <person name="Sun Y."/>
            <person name="Gao Y."/>
            <person name="Zhang L."/>
            <person name="Li S."/>
            <person name="Dai H."/>
            <person name="Hamel J.F."/>
            <person name="Liu C."/>
            <person name="Yu Y."/>
            <person name="Liu S."/>
            <person name="Lin W."/>
            <person name="Guo K."/>
            <person name="Jin S."/>
            <person name="Xu P."/>
            <person name="Storey K.B."/>
            <person name="Huan P."/>
            <person name="Zhang T."/>
            <person name="Zhou Y."/>
            <person name="Zhang J."/>
            <person name="Lin C."/>
            <person name="Li X."/>
            <person name="Xing L."/>
            <person name="Huo D."/>
            <person name="Sun M."/>
            <person name="Wang L."/>
            <person name="Mercier A."/>
            <person name="Li F."/>
            <person name="Yang H."/>
            <person name="Xiang J."/>
        </authorList>
    </citation>
    <scope>NUCLEOTIDE SEQUENCE [LARGE SCALE GENOMIC DNA]</scope>
    <source>
        <strain evidence="3">Shaxun</strain>
        <tissue evidence="3">Muscle</tissue>
    </source>
</reference>
<sequence length="354" mass="39760">MILLVMLYALLIFVSSEQDITNVNEESFAADVRVFGCKSPEYVKINSGQGIINCTFPPSFKAVFWYDVFTNNSDPPVLRYDSMSGRKSGEGYIKGDYDVTTNGSLVIKKVTLEHEKSFKVICIEENDNVEVYTSSVVVLIESPTSQLFIGTCSGPICYQHLTETTGLSCFFNGTKPARNVFWQPKLSYSHNPNSVQSKIVENANGTFNSIATLELTHSKTNLLSFWVCKSYWFHPDDYGKIGILVDFSDYDSIKSRYIAQNTTAEIDKPHKLRCSYSYQLNVWKKIKDGTAVFLGLHAFGSVIKNEVYKDISFTNTGDIEFSSIKVTHEGLYICLHPEVTTVKIKGVYVEVLGN</sequence>
<dbReference type="AlphaFoldDB" id="A0A2G8JTR1"/>
<accession>A0A2G8JTR1</accession>
<dbReference type="Proteomes" id="UP000230750">
    <property type="component" value="Unassembled WGS sequence"/>
</dbReference>
<evidence type="ECO:0000313" key="4">
    <source>
        <dbReference type="Proteomes" id="UP000230750"/>
    </source>
</evidence>
<comment type="caution">
    <text evidence="3">The sequence shown here is derived from an EMBL/GenBank/DDBJ whole genome shotgun (WGS) entry which is preliminary data.</text>
</comment>
<feature type="signal peptide" evidence="1">
    <location>
        <begin position="1"/>
        <end position="16"/>
    </location>
</feature>
<keyword evidence="4" id="KW-1185">Reference proteome</keyword>
<keyword evidence="1" id="KW-0732">Signal</keyword>
<dbReference type="EMBL" id="MRZV01001271">
    <property type="protein sequence ID" value="PIK39152.1"/>
    <property type="molecule type" value="Genomic_DNA"/>
</dbReference>
<dbReference type="InterPro" id="IPR003599">
    <property type="entry name" value="Ig_sub"/>
</dbReference>
<evidence type="ECO:0000259" key="2">
    <source>
        <dbReference type="SMART" id="SM00409"/>
    </source>
</evidence>
<proteinExistence type="predicted"/>
<dbReference type="SMART" id="SM00409">
    <property type="entry name" value="IG"/>
    <property type="match status" value="2"/>
</dbReference>
<gene>
    <name evidence="3" type="ORF">BSL78_24010</name>
</gene>
<evidence type="ECO:0000313" key="3">
    <source>
        <dbReference type="EMBL" id="PIK39152.1"/>
    </source>
</evidence>
<name>A0A2G8JTR1_STIJA</name>
<dbReference type="Gene3D" id="2.60.40.10">
    <property type="entry name" value="Immunoglobulins"/>
    <property type="match status" value="1"/>
</dbReference>
<protein>
    <recommendedName>
        <fullName evidence="2">Immunoglobulin domain-containing protein</fullName>
    </recommendedName>
</protein>
<dbReference type="InterPro" id="IPR013783">
    <property type="entry name" value="Ig-like_fold"/>
</dbReference>
<organism evidence="3 4">
    <name type="scientific">Stichopus japonicus</name>
    <name type="common">Sea cucumber</name>
    <dbReference type="NCBI Taxonomy" id="307972"/>
    <lineage>
        <taxon>Eukaryota</taxon>
        <taxon>Metazoa</taxon>
        <taxon>Echinodermata</taxon>
        <taxon>Eleutherozoa</taxon>
        <taxon>Echinozoa</taxon>
        <taxon>Holothuroidea</taxon>
        <taxon>Aspidochirotacea</taxon>
        <taxon>Aspidochirotida</taxon>
        <taxon>Stichopodidae</taxon>
        <taxon>Apostichopus</taxon>
    </lineage>
</organism>